<dbReference type="FunFam" id="1.10.150.20:FF:000002">
    <property type="entry name" value="DNA polymerase I"/>
    <property type="match status" value="1"/>
</dbReference>
<dbReference type="PRINTS" id="PR00868">
    <property type="entry name" value="DNAPOLI"/>
</dbReference>
<dbReference type="GO" id="GO:0008409">
    <property type="term" value="F:5'-3' exonuclease activity"/>
    <property type="evidence" value="ECO:0007669"/>
    <property type="project" value="InterPro"/>
</dbReference>
<dbReference type="CDD" id="cd09898">
    <property type="entry name" value="H3TH_53EXO"/>
    <property type="match status" value="1"/>
</dbReference>
<evidence type="ECO:0000256" key="12">
    <source>
        <dbReference type="ARBA" id="ARBA00022932"/>
    </source>
</evidence>
<evidence type="ECO:0000256" key="3">
    <source>
        <dbReference type="ARBA" id="ARBA00012417"/>
    </source>
</evidence>
<dbReference type="PROSITE" id="PS00447">
    <property type="entry name" value="DNA_POLYMERASE_A"/>
    <property type="match status" value="1"/>
</dbReference>
<dbReference type="Gene3D" id="1.20.1060.10">
    <property type="entry name" value="Taq DNA Polymerase, Chain T, domain 4"/>
    <property type="match status" value="1"/>
</dbReference>
<keyword evidence="22" id="KW-1185">Reference proteome</keyword>
<dbReference type="InterPro" id="IPR018320">
    <property type="entry name" value="DNA_polymerase_1"/>
</dbReference>
<comment type="similarity">
    <text evidence="1 17">Belongs to the DNA polymerase type-A family.</text>
</comment>
<accession>A0A135L7I0</accession>
<dbReference type="InterPro" id="IPR012337">
    <property type="entry name" value="RNaseH-like_sf"/>
</dbReference>
<gene>
    <name evidence="17" type="primary">polA</name>
    <name evidence="21" type="ORF">U473_01425</name>
</gene>
<dbReference type="InterPro" id="IPR036397">
    <property type="entry name" value="RNaseH_sf"/>
</dbReference>
<evidence type="ECO:0000256" key="6">
    <source>
        <dbReference type="ARBA" id="ARBA00022695"/>
    </source>
</evidence>
<dbReference type="SMART" id="SM00475">
    <property type="entry name" value="53EXOc"/>
    <property type="match status" value="1"/>
</dbReference>
<evidence type="ECO:0000256" key="16">
    <source>
        <dbReference type="NCBIfam" id="TIGR00593"/>
    </source>
</evidence>
<dbReference type="Gene3D" id="3.30.420.10">
    <property type="entry name" value="Ribonuclease H-like superfamily/Ribonuclease H"/>
    <property type="match status" value="1"/>
</dbReference>
<proteinExistence type="inferred from homology"/>
<keyword evidence="14 17" id="KW-0234">DNA repair</keyword>
<evidence type="ECO:0000259" key="18">
    <source>
        <dbReference type="SMART" id="SM00474"/>
    </source>
</evidence>
<dbReference type="SUPFAM" id="SSF88723">
    <property type="entry name" value="PIN domain-like"/>
    <property type="match status" value="1"/>
</dbReference>
<keyword evidence="8" id="KW-0540">Nuclease</keyword>
<organism evidence="21 22">
    <name type="scientific">Tepidibacillus decaturensis</name>
    <dbReference type="NCBI Taxonomy" id="1413211"/>
    <lineage>
        <taxon>Bacteria</taxon>
        <taxon>Bacillati</taxon>
        <taxon>Bacillota</taxon>
        <taxon>Bacilli</taxon>
        <taxon>Bacillales</taxon>
        <taxon>Bacillaceae</taxon>
        <taxon>Tepidibacillus</taxon>
    </lineage>
</organism>
<dbReference type="InterPro" id="IPR029060">
    <property type="entry name" value="PIN-like_dom_sf"/>
</dbReference>
<evidence type="ECO:0000256" key="4">
    <source>
        <dbReference type="ARBA" id="ARBA00020311"/>
    </source>
</evidence>
<comment type="subunit">
    <text evidence="2 17">Single-chain monomer with multiple functions.</text>
</comment>
<evidence type="ECO:0000256" key="9">
    <source>
        <dbReference type="ARBA" id="ARBA00022763"/>
    </source>
</evidence>
<dbReference type="Gene3D" id="1.10.150.20">
    <property type="entry name" value="5' to 3' exonuclease, C-terminal subdomain"/>
    <property type="match status" value="2"/>
</dbReference>
<dbReference type="AlphaFoldDB" id="A0A135L7I0"/>
<dbReference type="FunFam" id="1.10.150.20:FF:000003">
    <property type="entry name" value="DNA polymerase I"/>
    <property type="match status" value="1"/>
</dbReference>
<dbReference type="GO" id="GO:0006261">
    <property type="term" value="P:DNA-templated DNA replication"/>
    <property type="evidence" value="ECO:0007669"/>
    <property type="project" value="UniProtKB-UniRule"/>
</dbReference>
<evidence type="ECO:0000256" key="10">
    <source>
        <dbReference type="ARBA" id="ARBA00022801"/>
    </source>
</evidence>
<dbReference type="Pfam" id="PF01367">
    <property type="entry name" value="5_3_exonuc"/>
    <property type="match status" value="1"/>
</dbReference>
<protein>
    <recommendedName>
        <fullName evidence="4 16">DNA polymerase I</fullName>
        <ecNumber evidence="3 16">2.7.7.7</ecNumber>
    </recommendedName>
</protein>
<dbReference type="InterPro" id="IPR020045">
    <property type="entry name" value="DNA_polI_H3TH"/>
</dbReference>
<dbReference type="SMART" id="SM00482">
    <property type="entry name" value="POLAc"/>
    <property type="match status" value="1"/>
</dbReference>
<keyword evidence="10" id="KW-0378">Hydrolase</keyword>
<reference evidence="21 22" key="1">
    <citation type="submission" date="2016-02" db="EMBL/GenBank/DDBJ databases">
        <title>Draft Genome for Tepidibacillus decaturensis nov. sp. Strain Z9, an Anaerobic, Moderately Thermophilic and Heterotrophic Bacterium from Deep Subsurface of the Illinois Basin, USA.</title>
        <authorList>
            <person name="Dong Y."/>
            <person name="Chang J.Y."/>
            <person name="Sanford R."/>
            <person name="Fouke B.W."/>
        </authorList>
    </citation>
    <scope>NUCLEOTIDE SEQUENCE [LARGE SCALE GENOMIC DNA]</scope>
    <source>
        <strain evidence="21 22">Z9</strain>
    </source>
</reference>
<dbReference type="GO" id="GO:0003677">
    <property type="term" value="F:DNA binding"/>
    <property type="evidence" value="ECO:0007669"/>
    <property type="project" value="UniProtKB-UniRule"/>
</dbReference>
<keyword evidence="9 17" id="KW-0227">DNA damage</keyword>
<feature type="domain" description="5'-3' exonuclease" evidence="19">
    <location>
        <begin position="2"/>
        <end position="261"/>
    </location>
</feature>
<dbReference type="NCBIfam" id="NF004397">
    <property type="entry name" value="PRK05755.1"/>
    <property type="match status" value="1"/>
</dbReference>
<evidence type="ECO:0000256" key="11">
    <source>
        <dbReference type="ARBA" id="ARBA00022839"/>
    </source>
</evidence>
<dbReference type="InterPro" id="IPR043502">
    <property type="entry name" value="DNA/RNA_pol_sf"/>
</dbReference>
<dbReference type="InterPro" id="IPR008918">
    <property type="entry name" value="HhH2"/>
</dbReference>
<dbReference type="InterPro" id="IPR054690">
    <property type="entry name" value="DNA_polI_exonuclease"/>
</dbReference>
<dbReference type="CDD" id="cd08637">
    <property type="entry name" value="DNA_pol_A_pol_I_C"/>
    <property type="match status" value="1"/>
</dbReference>
<dbReference type="EMBL" id="LSKU01000001">
    <property type="protein sequence ID" value="KXG44964.1"/>
    <property type="molecule type" value="Genomic_DNA"/>
</dbReference>
<dbReference type="InterPro" id="IPR036279">
    <property type="entry name" value="5-3_exonuclease_C_sf"/>
</dbReference>
<dbReference type="InterPro" id="IPR020046">
    <property type="entry name" value="5-3_exonucl_a-hlix_arch_N"/>
</dbReference>
<dbReference type="InterPro" id="IPR002421">
    <property type="entry name" value="5-3_exonuclease"/>
</dbReference>
<evidence type="ECO:0000259" key="19">
    <source>
        <dbReference type="SMART" id="SM00475"/>
    </source>
</evidence>
<comment type="catalytic activity">
    <reaction evidence="15 17">
        <text>DNA(n) + a 2'-deoxyribonucleoside 5'-triphosphate = DNA(n+1) + diphosphate</text>
        <dbReference type="Rhea" id="RHEA:22508"/>
        <dbReference type="Rhea" id="RHEA-COMP:17339"/>
        <dbReference type="Rhea" id="RHEA-COMP:17340"/>
        <dbReference type="ChEBI" id="CHEBI:33019"/>
        <dbReference type="ChEBI" id="CHEBI:61560"/>
        <dbReference type="ChEBI" id="CHEBI:173112"/>
        <dbReference type="EC" id="2.7.7.7"/>
    </reaction>
</comment>
<dbReference type="CDD" id="cd09859">
    <property type="entry name" value="PIN_53EXO"/>
    <property type="match status" value="1"/>
</dbReference>
<dbReference type="SMART" id="SM00279">
    <property type="entry name" value="HhH2"/>
    <property type="match status" value="1"/>
</dbReference>
<evidence type="ECO:0000313" key="21">
    <source>
        <dbReference type="EMBL" id="KXG44964.1"/>
    </source>
</evidence>
<evidence type="ECO:0000256" key="15">
    <source>
        <dbReference type="ARBA" id="ARBA00049244"/>
    </source>
</evidence>
<evidence type="ECO:0000256" key="14">
    <source>
        <dbReference type="ARBA" id="ARBA00023204"/>
    </source>
</evidence>
<evidence type="ECO:0000256" key="17">
    <source>
        <dbReference type="RuleBase" id="RU004460"/>
    </source>
</evidence>
<feature type="domain" description="3'-5' exonuclease" evidence="18">
    <location>
        <begin position="301"/>
        <end position="473"/>
    </location>
</feature>
<dbReference type="SMART" id="SM00474">
    <property type="entry name" value="35EXOc"/>
    <property type="match status" value="1"/>
</dbReference>
<dbReference type="InterPro" id="IPR002562">
    <property type="entry name" value="3'-5'_exonuclease_dom"/>
</dbReference>
<dbReference type="SUPFAM" id="SSF53098">
    <property type="entry name" value="Ribonuclease H-like"/>
    <property type="match status" value="1"/>
</dbReference>
<dbReference type="Pfam" id="PF02739">
    <property type="entry name" value="5_3_exonuc_N"/>
    <property type="match status" value="1"/>
</dbReference>
<evidence type="ECO:0000256" key="8">
    <source>
        <dbReference type="ARBA" id="ARBA00022722"/>
    </source>
</evidence>
<evidence type="ECO:0000256" key="5">
    <source>
        <dbReference type="ARBA" id="ARBA00022679"/>
    </source>
</evidence>
<dbReference type="Gene3D" id="3.40.50.1010">
    <property type="entry name" value="5'-nuclease"/>
    <property type="match status" value="1"/>
</dbReference>
<dbReference type="GO" id="GO:0003887">
    <property type="term" value="F:DNA-directed DNA polymerase activity"/>
    <property type="evidence" value="ECO:0007669"/>
    <property type="project" value="UniProtKB-UniRule"/>
</dbReference>
<evidence type="ECO:0000256" key="1">
    <source>
        <dbReference type="ARBA" id="ARBA00007705"/>
    </source>
</evidence>
<dbReference type="InterPro" id="IPR019760">
    <property type="entry name" value="DNA-dir_DNA_pol_A_CS"/>
</dbReference>
<dbReference type="GO" id="GO:0006302">
    <property type="term" value="P:double-strand break repair"/>
    <property type="evidence" value="ECO:0007669"/>
    <property type="project" value="TreeGrafter"/>
</dbReference>
<sequence>MGKLVLIDGNSIANRAFYALPLLSNRQGIYTNAVYGFTQILLKILDEIKPEYILVAFDAGKVTFRHADFKEYKGKRLQTPSELSGQFPMLRELLEAFQITYFELNGYEADDIIGTLTKTAETENLDTIVVTGDKDMLQLASDHVSIYLTRKGITEVEAYGPKQIKDKYQLTPKQIIDLKGLMGDTSDNIPGVPGIGEKTALKLLHQYGSVEEVLAHIDEISGKKIKENLSIYREQAILSKQLATIFRDVPLQFSIEQLTYHGFDQEKVYELFSKWEFHSLIERLEIDKGENIHQDQILQLKINSFTDESKQIWNTILNQGDQPLALHVETNGENSTDKILGISLSNDTEQLFLSIENVMDWPEFQNWLKNPDAAKWVYDAKRTEMVFFWNHIQIEGIQFDLLLGSYLLNPSDGAVFLSDIAKQYNYMGLQSDEGFYGKGAKREIPEQNLLMEHISRKAHVIYHLKPFIENKLIENQLSELLYAVELPLSRVLAKMEKIGVKVDEERLKLMGVEIEQTLKKLTEEIYELAGVEFNINSPKQLGEILFDKLQLPIMKKTKTGYSTSADVLEKLEPYHPIIGQILHYRQLGKLYSTYIEGLLKVIHPKTKRIHTTFNQAITATGRLSSTEPNLQNIPIRLEEGRKIRQAFIPSEPDWLILAADYSQIELRVLAHISNDEKLIEAFQKDMDIHTKTAIDVFRVNEDEVTSLMRRQAKAVNFGIVYGISDYGLSQNLNISRKEAGEFIDRYFAVFHGVKQYMKDIVERAKKEGYVSTLLHRRRYLPDINSSNFNLRSFAERTAMNTPIQGTAADIIKLAMIQVAEQMEQKHLRSRLLLQVHDELIFEVHPDEIDEMKVLVKDTMEHALDLNVPLKVDMNIGKTWYEAK</sequence>
<dbReference type="SUPFAM" id="SSF56672">
    <property type="entry name" value="DNA/RNA polymerases"/>
    <property type="match status" value="1"/>
</dbReference>
<keyword evidence="11" id="KW-0269">Exonuclease</keyword>
<dbReference type="OrthoDB" id="9806424at2"/>
<evidence type="ECO:0000256" key="2">
    <source>
        <dbReference type="ARBA" id="ARBA00011541"/>
    </source>
</evidence>
<dbReference type="RefSeq" id="WP_068722660.1">
    <property type="nucleotide sequence ID" value="NZ_LSKU01000001.1"/>
</dbReference>
<dbReference type="CDD" id="cd06140">
    <property type="entry name" value="DNA_polA_I_Bacillus_like_exo"/>
    <property type="match status" value="1"/>
</dbReference>
<evidence type="ECO:0000313" key="22">
    <source>
        <dbReference type="Proteomes" id="UP000070352"/>
    </source>
</evidence>
<dbReference type="InterPro" id="IPR001098">
    <property type="entry name" value="DNA-dir_DNA_pol_A_palm_dom"/>
</dbReference>
<dbReference type="Proteomes" id="UP000070352">
    <property type="component" value="Unassembled WGS sequence"/>
</dbReference>
<dbReference type="Pfam" id="PF00476">
    <property type="entry name" value="DNA_pol_A"/>
    <property type="match status" value="1"/>
</dbReference>
<evidence type="ECO:0000256" key="7">
    <source>
        <dbReference type="ARBA" id="ARBA00022705"/>
    </source>
</evidence>
<dbReference type="PANTHER" id="PTHR10133:SF27">
    <property type="entry name" value="DNA POLYMERASE NU"/>
    <property type="match status" value="1"/>
</dbReference>
<dbReference type="EC" id="2.7.7.7" evidence="3 16"/>
<dbReference type="InterPro" id="IPR002298">
    <property type="entry name" value="DNA_polymerase_A"/>
</dbReference>
<dbReference type="FunFam" id="1.20.1060.10:FF:000001">
    <property type="entry name" value="DNA polymerase I"/>
    <property type="match status" value="1"/>
</dbReference>
<dbReference type="PANTHER" id="PTHR10133">
    <property type="entry name" value="DNA POLYMERASE I"/>
    <property type="match status" value="1"/>
</dbReference>
<evidence type="ECO:0000259" key="20">
    <source>
        <dbReference type="SMART" id="SM00482"/>
    </source>
</evidence>
<comment type="caution">
    <text evidence="21">The sequence shown here is derived from an EMBL/GenBank/DDBJ whole genome shotgun (WGS) entry which is preliminary data.</text>
</comment>
<keyword evidence="13 17" id="KW-0238">DNA-binding</keyword>
<keyword evidence="5 17" id="KW-0808">Transferase</keyword>
<keyword evidence="6 17" id="KW-0548">Nucleotidyltransferase</keyword>
<name>A0A135L7I0_9BACI</name>
<dbReference type="STRING" id="1413211.U473_01425"/>
<dbReference type="SUPFAM" id="SSF47807">
    <property type="entry name" value="5' to 3' exonuclease, C-terminal subdomain"/>
    <property type="match status" value="1"/>
</dbReference>
<dbReference type="Pfam" id="PF22619">
    <property type="entry name" value="DNA_polI_exo1"/>
    <property type="match status" value="1"/>
</dbReference>
<evidence type="ECO:0000256" key="13">
    <source>
        <dbReference type="ARBA" id="ARBA00023125"/>
    </source>
</evidence>
<dbReference type="GO" id="GO:0008408">
    <property type="term" value="F:3'-5' exonuclease activity"/>
    <property type="evidence" value="ECO:0007669"/>
    <property type="project" value="InterPro"/>
</dbReference>
<keyword evidence="7 17" id="KW-0235">DNA replication</keyword>
<dbReference type="FunFam" id="3.40.50.1010:FF:000001">
    <property type="entry name" value="DNA polymerase I"/>
    <property type="match status" value="1"/>
</dbReference>
<dbReference type="NCBIfam" id="TIGR00593">
    <property type="entry name" value="pola"/>
    <property type="match status" value="1"/>
</dbReference>
<feature type="domain" description="DNA-directed DNA polymerase family A palm" evidence="20">
    <location>
        <begin position="640"/>
        <end position="847"/>
    </location>
</feature>
<keyword evidence="12 17" id="KW-0239">DNA-directed DNA polymerase</keyword>
<dbReference type="Gene3D" id="3.30.70.370">
    <property type="match status" value="1"/>
</dbReference>